<dbReference type="GO" id="GO:0004591">
    <property type="term" value="F:oxoglutarate dehydrogenase (succinyl-transferring) activity"/>
    <property type="evidence" value="ECO:0007669"/>
    <property type="project" value="TreeGrafter"/>
</dbReference>
<dbReference type="PANTHER" id="PTHR23152:SF4">
    <property type="entry name" value="2-OXOADIPATE DEHYDROGENASE COMPLEX COMPONENT E1"/>
    <property type="match status" value="1"/>
</dbReference>
<dbReference type="Pfam" id="PF16078">
    <property type="entry name" value="2-oxogl_dehyd_N"/>
    <property type="match status" value="1"/>
</dbReference>
<keyword evidence="4" id="KW-0786">Thiamine pyrophosphate</keyword>
<proteinExistence type="evidence at transcript level"/>
<dbReference type="GO" id="GO:0006099">
    <property type="term" value="P:tricarboxylic acid cycle"/>
    <property type="evidence" value="ECO:0007669"/>
    <property type="project" value="TreeGrafter"/>
</dbReference>
<evidence type="ECO:0000259" key="8">
    <source>
        <dbReference type="Pfam" id="PF16078"/>
    </source>
</evidence>
<comment type="similarity">
    <text evidence="2">Belongs to the alpha-ketoglutarate dehydrogenase family.</text>
</comment>
<dbReference type="InterPro" id="IPR011603">
    <property type="entry name" value="2oxoglutarate_DH_E1"/>
</dbReference>
<sequence length="235" mass="25697">MDRARTLAASLTPFARALLSEKCGAARLANSGCFGVHLLKVPARGYVTRAAAEPFLNGSSSVYVEEMYRAWTKDPNSVHKSWDAFFRAASSGLGPGEAYSSPPALAPAVSAVAMPRAAVAAPAPVPAPSKFPSAQAAPRDIDDHLSVQAIIRSYQIRGHFHANLDPLGITVTKVDPMEILLTNHNLEEKDMDRLFKLPRKYLHWRRREHPSTAGNPAAIRECILHKHWCGVHVHQ</sequence>
<dbReference type="EMBL" id="GBBL01002550">
    <property type="protein sequence ID" value="JAC24770.1"/>
    <property type="molecule type" value="mRNA"/>
</dbReference>
<evidence type="ECO:0000313" key="9">
    <source>
        <dbReference type="EMBL" id="JAC24770.1"/>
    </source>
</evidence>
<dbReference type="InterPro" id="IPR032106">
    <property type="entry name" value="2-oxogl_dehyd_N"/>
</dbReference>
<comment type="cofactor">
    <cofactor evidence="1">
        <name>thiamine diphosphate</name>
        <dbReference type="ChEBI" id="CHEBI:58937"/>
    </cofactor>
</comment>
<dbReference type="GO" id="GO:0045252">
    <property type="term" value="C:oxoglutarate dehydrogenase complex"/>
    <property type="evidence" value="ECO:0007669"/>
    <property type="project" value="TreeGrafter"/>
</dbReference>
<evidence type="ECO:0000256" key="6">
    <source>
        <dbReference type="ARBA" id="ARBA00040267"/>
    </source>
</evidence>
<accession>A0A023FVN3</accession>
<feature type="domain" description="2-oxoglutarate dehydrogenase E1 component N-terminal" evidence="8">
    <location>
        <begin position="54"/>
        <end position="92"/>
    </location>
</feature>
<name>A0A023FVN3_AMBPA</name>
<evidence type="ECO:0000256" key="3">
    <source>
        <dbReference type="ARBA" id="ARBA00023002"/>
    </source>
</evidence>
<organism evidence="9">
    <name type="scientific">Amblyomma parvum</name>
    <name type="common">South American tick</name>
    <dbReference type="NCBI Taxonomy" id="251391"/>
    <lineage>
        <taxon>Eukaryota</taxon>
        <taxon>Metazoa</taxon>
        <taxon>Ecdysozoa</taxon>
        <taxon>Arthropoda</taxon>
        <taxon>Chelicerata</taxon>
        <taxon>Arachnida</taxon>
        <taxon>Acari</taxon>
        <taxon>Parasitiformes</taxon>
        <taxon>Ixodida</taxon>
        <taxon>Ixodoidea</taxon>
        <taxon>Ixodidae</taxon>
        <taxon>Amblyomminae</taxon>
        <taxon>Amblyomma</taxon>
    </lineage>
</organism>
<evidence type="ECO:0000256" key="7">
    <source>
        <dbReference type="ARBA" id="ARBA00042984"/>
    </source>
</evidence>
<reference evidence="9" key="1">
    <citation type="submission" date="2014-03" db="EMBL/GenBank/DDBJ databases">
        <title>The sialotranscriptome of Amblyomma triste, Amblyomma parvum and Amblyomma cajennense ticks, uncovered by 454-based RNA-seq.</title>
        <authorList>
            <person name="Garcia G.R."/>
            <person name="Gardinassi L.G."/>
            <person name="Ribeiro J.M."/>
            <person name="Anatrielo E."/>
            <person name="Ferreira B.R."/>
            <person name="Moreira H.N."/>
            <person name="Mafra C."/>
            <person name="Olegario M.M."/>
            <person name="Szabo P.J."/>
            <person name="Miranda-Santos I.K."/>
            <person name="Maruyama S.R."/>
        </authorList>
    </citation>
    <scope>NUCLEOTIDE SEQUENCE</scope>
    <source>
        <strain evidence="9">Araguapaz</strain>
        <tissue evidence="9">Salivary glands</tissue>
    </source>
</reference>
<dbReference type="GO" id="GO:0030976">
    <property type="term" value="F:thiamine pyrophosphate binding"/>
    <property type="evidence" value="ECO:0007669"/>
    <property type="project" value="InterPro"/>
</dbReference>
<evidence type="ECO:0000256" key="1">
    <source>
        <dbReference type="ARBA" id="ARBA00001964"/>
    </source>
</evidence>
<protein>
    <recommendedName>
        <fullName evidence="6">2-oxoglutarate dehydrogenase, mitochondrial</fullName>
    </recommendedName>
    <alternativeName>
        <fullName evidence="7">2-oxoglutarate dehydrogenase complex component E1</fullName>
    </alternativeName>
</protein>
<dbReference type="Gene3D" id="1.10.287.1150">
    <property type="entry name" value="TPP helical domain"/>
    <property type="match status" value="1"/>
</dbReference>
<comment type="function">
    <text evidence="5">The 2-oxoglutarate dehydrogenase complex catalyzes the overall conversion of 2-oxoglutarate to succinyl-CoA and CO(2). It contains multiple copies of three enzymatic components: 2-oxoglutarate dehydrogenase (E1), dihydrolipoamide succinyltransferase (E2) and lipoamide dehydrogenase (E3).</text>
</comment>
<evidence type="ECO:0000256" key="4">
    <source>
        <dbReference type="ARBA" id="ARBA00023052"/>
    </source>
</evidence>
<keyword evidence="3" id="KW-0560">Oxidoreductase</keyword>
<dbReference type="PANTHER" id="PTHR23152">
    <property type="entry name" value="2-OXOGLUTARATE DEHYDROGENASE"/>
    <property type="match status" value="1"/>
</dbReference>
<dbReference type="AlphaFoldDB" id="A0A023FVN3"/>
<evidence type="ECO:0000256" key="2">
    <source>
        <dbReference type="ARBA" id="ARBA00006936"/>
    </source>
</evidence>
<evidence type="ECO:0000256" key="5">
    <source>
        <dbReference type="ARBA" id="ARBA00037426"/>
    </source>
</evidence>
<dbReference type="GO" id="GO:0005739">
    <property type="term" value="C:mitochondrion"/>
    <property type="evidence" value="ECO:0007669"/>
    <property type="project" value="TreeGrafter"/>
</dbReference>